<dbReference type="EMBL" id="VBSB01000012">
    <property type="protein sequence ID" value="NTY61885.1"/>
    <property type="molecule type" value="Genomic_DNA"/>
</dbReference>
<proteinExistence type="predicted"/>
<name>A0ABX2JWT2_9MYCO</name>
<dbReference type="Pfam" id="PF24154">
    <property type="entry name" value="Tis1_ImmP"/>
    <property type="match status" value="1"/>
</dbReference>
<organism evidence="1 2">
    <name type="scientific">Mycolicibacterium sphagni</name>
    <dbReference type="NCBI Taxonomy" id="1786"/>
    <lineage>
        <taxon>Bacteria</taxon>
        <taxon>Bacillati</taxon>
        <taxon>Actinomycetota</taxon>
        <taxon>Actinomycetes</taxon>
        <taxon>Mycobacteriales</taxon>
        <taxon>Mycobacteriaceae</taxon>
        <taxon>Mycolicibacterium</taxon>
    </lineage>
</organism>
<dbReference type="RefSeq" id="WP_174399615.1">
    <property type="nucleotide sequence ID" value="NZ_VBSB01000012.1"/>
</dbReference>
<gene>
    <name evidence="1" type="ORF">FEG63_20285</name>
</gene>
<dbReference type="Proteomes" id="UP000708347">
    <property type="component" value="Unassembled WGS sequence"/>
</dbReference>
<dbReference type="InterPro" id="IPR056206">
    <property type="entry name" value="Tis1_ImmP"/>
</dbReference>
<keyword evidence="2" id="KW-1185">Reference proteome</keyword>
<evidence type="ECO:0000313" key="1">
    <source>
        <dbReference type="EMBL" id="NTY61885.1"/>
    </source>
</evidence>
<comment type="caution">
    <text evidence="1">The sequence shown here is derived from an EMBL/GenBank/DDBJ whole genome shotgun (WGS) entry which is preliminary data.</text>
</comment>
<reference evidence="1 2" key="1">
    <citation type="submission" date="2019-05" db="EMBL/GenBank/DDBJ databases">
        <title>Mycolicibacterium sphagni ENV482 genome assembly.</title>
        <authorList>
            <person name="Chen W."/>
            <person name="Faulkner N.W."/>
            <person name="Hyman M.R."/>
        </authorList>
    </citation>
    <scope>NUCLEOTIDE SEQUENCE [LARGE SCALE GENOMIC DNA]</scope>
    <source>
        <strain evidence="1 2">ENV482</strain>
    </source>
</reference>
<sequence>MKLFEQGDVYIDYPFEDAKFRYEHATSRVFCRFSNREEVAVGYTDDLFRDAMRSGTQIDREQYFGD</sequence>
<evidence type="ECO:0000313" key="2">
    <source>
        <dbReference type="Proteomes" id="UP000708347"/>
    </source>
</evidence>
<protein>
    <submittedName>
        <fullName evidence="1">Uncharacterized protein</fullName>
    </submittedName>
</protein>
<accession>A0ABX2JWT2</accession>